<protein>
    <submittedName>
        <fullName evidence="1">Uncharacterized protein</fullName>
    </submittedName>
</protein>
<proteinExistence type="predicted"/>
<name>A0A8S5Q3S4_9CAUD</name>
<organism evidence="1">
    <name type="scientific">Podoviridae sp. ctza028</name>
    <dbReference type="NCBI Taxonomy" id="2825289"/>
    <lineage>
        <taxon>Viruses</taxon>
        <taxon>Duplodnaviria</taxon>
        <taxon>Heunggongvirae</taxon>
        <taxon>Uroviricota</taxon>
        <taxon>Caudoviricetes</taxon>
    </lineage>
</organism>
<reference evidence="1" key="1">
    <citation type="journal article" date="2021" name="Proc. Natl. Acad. Sci. U.S.A.">
        <title>A Catalog of Tens of Thousands of Viruses from Human Metagenomes Reveals Hidden Associations with Chronic Diseases.</title>
        <authorList>
            <person name="Tisza M.J."/>
            <person name="Buck C.B."/>
        </authorList>
    </citation>
    <scope>NUCLEOTIDE SEQUENCE</scope>
    <source>
        <strain evidence="1">Ctza028</strain>
    </source>
</reference>
<evidence type="ECO:0000313" key="1">
    <source>
        <dbReference type="EMBL" id="DAE13778.1"/>
    </source>
</evidence>
<dbReference type="EMBL" id="BK015569">
    <property type="protein sequence ID" value="DAE13778.1"/>
    <property type="molecule type" value="Genomic_DNA"/>
</dbReference>
<sequence>MKKKELREQYYKSIEKTIEITMDGFENLTDDFEKIDRVMYLSKIEDLVVSLVCMGLIENQMYADLFVTLEQAKRKIKESMKEGE</sequence>
<accession>A0A8S5Q3S4</accession>